<dbReference type="EMBL" id="BOOW01000036">
    <property type="protein sequence ID" value="GII95412.1"/>
    <property type="molecule type" value="Genomic_DNA"/>
</dbReference>
<dbReference type="InterPro" id="IPR000515">
    <property type="entry name" value="MetI-like"/>
</dbReference>
<sequence length="318" mass="33888">MSILAFIGRRLAAMVVLLALLSLLCFGLLGLSPGSPEQLLLGTRPSTPELRATIRAEFHLDEPFLMQYWHWLTDAVRFDFGVSAHTQQEVTAIIGERFHVTALLAVYGLVVALLVAIPAGLYAGVKQGKPGDQVITFGALLAISAPAFALSVLLLYVFGVALNWFPVFGAGEGLAENIYHLTLPAIALAAGSAALMIRQLRASVLDVTNQDFMTFARARGLSPARIWTVYLLRNSCLPMLTISGLVLAGSLAGAVIIEQSFGLAGLGSQLITSVQQLDIPVVQALALLTGATVIIVNLLVDLAYIVIDPRVRHPRSAA</sequence>
<organism evidence="9 10">
    <name type="scientific">Sinosporangium siamense</name>
    <dbReference type="NCBI Taxonomy" id="1367973"/>
    <lineage>
        <taxon>Bacteria</taxon>
        <taxon>Bacillati</taxon>
        <taxon>Actinomycetota</taxon>
        <taxon>Actinomycetes</taxon>
        <taxon>Streptosporangiales</taxon>
        <taxon>Streptosporangiaceae</taxon>
        <taxon>Sinosporangium</taxon>
    </lineage>
</organism>
<evidence type="ECO:0000259" key="8">
    <source>
        <dbReference type="PROSITE" id="PS50928"/>
    </source>
</evidence>
<dbReference type="Pfam" id="PF00528">
    <property type="entry name" value="BPD_transp_1"/>
    <property type="match status" value="1"/>
</dbReference>
<feature type="transmembrane region" description="Helical" evidence="7">
    <location>
        <begin position="104"/>
        <end position="125"/>
    </location>
</feature>
<comment type="subcellular location">
    <subcellularLocation>
        <location evidence="1 7">Cell membrane</location>
        <topology evidence="1 7">Multi-pass membrane protein</topology>
    </subcellularLocation>
</comment>
<dbReference type="Proteomes" id="UP000606172">
    <property type="component" value="Unassembled WGS sequence"/>
</dbReference>
<keyword evidence="2 7" id="KW-0813">Transport</keyword>
<dbReference type="PANTHER" id="PTHR43163:SF6">
    <property type="entry name" value="DIPEPTIDE TRANSPORT SYSTEM PERMEASE PROTEIN DPPB-RELATED"/>
    <property type="match status" value="1"/>
</dbReference>
<reference evidence="9" key="1">
    <citation type="submission" date="2021-01" db="EMBL/GenBank/DDBJ databases">
        <title>Whole genome shotgun sequence of Sinosporangium siamense NBRC 109515.</title>
        <authorList>
            <person name="Komaki H."/>
            <person name="Tamura T."/>
        </authorList>
    </citation>
    <scope>NUCLEOTIDE SEQUENCE</scope>
    <source>
        <strain evidence="9">NBRC 109515</strain>
    </source>
</reference>
<dbReference type="CDD" id="cd06261">
    <property type="entry name" value="TM_PBP2"/>
    <property type="match status" value="1"/>
</dbReference>
<evidence type="ECO:0000313" key="9">
    <source>
        <dbReference type="EMBL" id="GII95412.1"/>
    </source>
</evidence>
<keyword evidence="10" id="KW-1185">Reference proteome</keyword>
<dbReference type="AlphaFoldDB" id="A0A919RLI8"/>
<keyword evidence="4 7" id="KW-0812">Transmembrane</keyword>
<evidence type="ECO:0000256" key="2">
    <source>
        <dbReference type="ARBA" id="ARBA00022448"/>
    </source>
</evidence>
<dbReference type="Gene3D" id="1.10.3720.10">
    <property type="entry name" value="MetI-like"/>
    <property type="match status" value="1"/>
</dbReference>
<feature type="transmembrane region" description="Helical" evidence="7">
    <location>
        <begin position="178"/>
        <end position="197"/>
    </location>
</feature>
<dbReference type="SUPFAM" id="SSF161098">
    <property type="entry name" value="MetI-like"/>
    <property type="match status" value="1"/>
</dbReference>
<feature type="transmembrane region" description="Helical" evidence="7">
    <location>
        <begin position="281"/>
        <end position="307"/>
    </location>
</feature>
<comment type="similarity">
    <text evidence="7">Belongs to the binding-protein-dependent transport system permease family.</text>
</comment>
<gene>
    <name evidence="9" type="ORF">Ssi02_56430</name>
</gene>
<comment type="caution">
    <text evidence="9">The sequence shown here is derived from an EMBL/GenBank/DDBJ whole genome shotgun (WGS) entry which is preliminary data.</text>
</comment>
<dbReference type="PROSITE" id="PS50928">
    <property type="entry name" value="ABC_TM1"/>
    <property type="match status" value="1"/>
</dbReference>
<dbReference type="GO" id="GO:0005886">
    <property type="term" value="C:plasma membrane"/>
    <property type="evidence" value="ECO:0007669"/>
    <property type="project" value="UniProtKB-SubCell"/>
</dbReference>
<evidence type="ECO:0000256" key="5">
    <source>
        <dbReference type="ARBA" id="ARBA00022989"/>
    </source>
</evidence>
<dbReference type="GO" id="GO:0055085">
    <property type="term" value="P:transmembrane transport"/>
    <property type="evidence" value="ECO:0007669"/>
    <property type="project" value="InterPro"/>
</dbReference>
<evidence type="ECO:0000256" key="7">
    <source>
        <dbReference type="RuleBase" id="RU363032"/>
    </source>
</evidence>
<feature type="domain" description="ABC transmembrane type-1" evidence="8">
    <location>
        <begin position="98"/>
        <end position="300"/>
    </location>
</feature>
<keyword evidence="6 7" id="KW-0472">Membrane</keyword>
<dbReference type="InterPro" id="IPR035906">
    <property type="entry name" value="MetI-like_sf"/>
</dbReference>
<evidence type="ECO:0000256" key="3">
    <source>
        <dbReference type="ARBA" id="ARBA00022475"/>
    </source>
</evidence>
<evidence type="ECO:0000256" key="1">
    <source>
        <dbReference type="ARBA" id="ARBA00004651"/>
    </source>
</evidence>
<evidence type="ECO:0000256" key="6">
    <source>
        <dbReference type="ARBA" id="ARBA00023136"/>
    </source>
</evidence>
<dbReference type="RefSeq" id="WP_239129835.1">
    <property type="nucleotide sequence ID" value="NZ_BOOW01000036.1"/>
</dbReference>
<dbReference type="PANTHER" id="PTHR43163">
    <property type="entry name" value="DIPEPTIDE TRANSPORT SYSTEM PERMEASE PROTEIN DPPB-RELATED"/>
    <property type="match status" value="1"/>
</dbReference>
<feature type="transmembrane region" description="Helical" evidence="7">
    <location>
        <begin position="240"/>
        <end position="261"/>
    </location>
</feature>
<feature type="transmembrane region" description="Helical" evidence="7">
    <location>
        <begin position="137"/>
        <end position="158"/>
    </location>
</feature>
<name>A0A919RLI8_9ACTN</name>
<proteinExistence type="inferred from homology"/>
<protein>
    <submittedName>
        <fullName evidence="9">ABC transporter permease</fullName>
    </submittedName>
</protein>
<keyword evidence="3" id="KW-1003">Cell membrane</keyword>
<keyword evidence="5 7" id="KW-1133">Transmembrane helix</keyword>
<dbReference type="InterPro" id="IPR045621">
    <property type="entry name" value="BPD_transp_1_N"/>
</dbReference>
<evidence type="ECO:0000256" key="4">
    <source>
        <dbReference type="ARBA" id="ARBA00022692"/>
    </source>
</evidence>
<accession>A0A919RLI8</accession>
<evidence type="ECO:0000313" key="10">
    <source>
        <dbReference type="Proteomes" id="UP000606172"/>
    </source>
</evidence>
<dbReference type="Pfam" id="PF19300">
    <property type="entry name" value="BPD_transp_1_N"/>
    <property type="match status" value="1"/>
</dbReference>